<dbReference type="Proteomes" id="UP000216339">
    <property type="component" value="Unassembled WGS sequence"/>
</dbReference>
<evidence type="ECO:0000313" key="3">
    <source>
        <dbReference type="Proteomes" id="UP000216339"/>
    </source>
</evidence>
<dbReference type="EMBL" id="MQWD01000001">
    <property type="protein sequence ID" value="PAP76794.1"/>
    <property type="molecule type" value="Genomic_DNA"/>
</dbReference>
<dbReference type="AlphaFoldDB" id="A0A271J179"/>
<keyword evidence="1" id="KW-0812">Transmembrane</keyword>
<feature type="transmembrane region" description="Helical" evidence="1">
    <location>
        <begin position="223"/>
        <end position="244"/>
    </location>
</feature>
<proteinExistence type="predicted"/>
<sequence length="286" mass="31167">MPDVLPALAPDVLVRGDGAPAAICLQCATPLVGAYCHACGQHESVADRLTFRSLWRDFRKRRLNLDRGLFRTLLDVVRRPGAVADAFVEGRRQTYTHPITLLFVVYAVYALLLSVIGDRVDGMMMDQFERQLAARPVDDAELAAFMDAYLDGVIEAFHLFYTYGAYFAVFMILPFALACRWLLGDRGRTLAECAVLGAYIEVAVVLPSMLVFTPLSAALGNQWIGSAGLLLYVGYAAWSARGFFDRRLSTAALSAFSMVLALVVYFGAVIGGSILYGAVVAIQAMG</sequence>
<gene>
    <name evidence="2" type="ORF">BSZ37_10280</name>
</gene>
<keyword evidence="1" id="KW-1133">Transmembrane helix</keyword>
<dbReference type="RefSeq" id="WP_179299563.1">
    <property type="nucleotide sequence ID" value="NZ_MQWD01000001.1"/>
</dbReference>
<comment type="caution">
    <text evidence="2">The sequence shown here is derived from an EMBL/GenBank/DDBJ whole genome shotgun (WGS) entry which is preliminary data.</text>
</comment>
<accession>A0A271J179</accession>
<keyword evidence="3" id="KW-1185">Reference proteome</keyword>
<reference evidence="2 3" key="1">
    <citation type="submission" date="2016-11" db="EMBL/GenBank/DDBJ databases">
        <title>Study of marine rhodopsin-containing bacteria.</title>
        <authorList>
            <person name="Yoshizawa S."/>
            <person name="Kumagai Y."/>
            <person name="Kogure K."/>
        </authorList>
    </citation>
    <scope>NUCLEOTIDE SEQUENCE [LARGE SCALE GENOMIC DNA]</scope>
    <source>
        <strain evidence="2 3">SAORIC-28</strain>
    </source>
</reference>
<feature type="transmembrane region" description="Helical" evidence="1">
    <location>
        <begin position="195"/>
        <end position="217"/>
    </location>
</feature>
<dbReference type="InterPro" id="IPR022134">
    <property type="entry name" value="DUF3667"/>
</dbReference>
<keyword evidence="1" id="KW-0472">Membrane</keyword>
<feature type="transmembrane region" description="Helical" evidence="1">
    <location>
        <begin position="99"/>
        <end position="117"/>
    </location>
</feature>
<name>A0A271J179_9BACT</name>
<protein>
    <submittedName>
        <fullName evidence="2">Uncharacterized protein</fullName>
    </submittedName>
</protein>
<evidence type="ECO:0000313" key="2">
    <source>
        <dbReference type="EMBL" id="PAP76794.1"/>
    </source>
</evidence>
<organism evidence="2 3">
    <name type="scientific">Rubrivirga marina</name>
    <dbReference type="NCBI Taxonomy" id="1196024"/>
    <lineage>
        <taxon>Bacteria</taxon>
        <taxon>Pseudomonadati</taxon>
        <taxon>Rhodothermota</taxon>
        <taxon>Rhodothermia</taxon>
        <taxon>Rhodothermales</taxon>
        <taxon>Rubricoccaceae</taxon>
        <taxon>Rubrivirga</taxon>
    </lineage>
</organism>
<feature type="transmembrane region" description="Helical" evidence="1">
    <location>
        <begin position="160"/>
        <end position="183"/>
    </location>
</feature>
<dbReference type="Pfam" id="PF12412">
    <property type="entry name" value="DUF3667"/>
    <property type="match status" value="1"/>
</dbReference>
<feature type="transmembrane region" description="Helical" evidence="1">
    <location>
        <begin position="256"/>
        <end position="282"/>
    </location>
</feature>
<evidence type="ECO:0000256" key="1">
    <source>
        <dbReference type="SAM" id="Phobius"/>
    </source>
</evidence>